<comment type="subcellular location">
    <subcellularLocation>
        <location evidence="1 7">Cell outer membrane</location>
        <topology evidence="1 7">Multi-pass membrane protein</topology>
    </subcellularLocation>
</comment>
<dbReference type="Gene3D" id="2.40.170.20">
    <property type="entry name" value="TonB-dependent receptor, beta-barrel domain"/>
    <property type="match status" value="1"/>
</dbReference>
<keyword evidence="6 7" id="KW-0998">Cell outer membrane</keyword>
<dbReference type="NCBIfam" id="TIGR04057">
    <property type="entry name" value="SusC_RagA_signa"/>
    <property type="match status" value="1"/>
</dbReference>
<evidence type="ECO:0000256" key="2">
    <source>
        <dbReference type="ARBA" id="ARBA00022448"/>
    </source>
</evidence>
<dbReference type="Gene3D" id="2.60.40.1120">
    <property type="entry name" value="Carboxypeptidase-like, regulatory domain"/>
    <property type="match status" value="1"/>
</dbReference>
<dbReference type="NCBIfam" id="TIGR04056">
    <property type="entry name" value="OMP_RagA_SusC"/>
    <property type="match status" value="1"/>
</dbReference>
<sequence>MNIRGSLILLLLAFSSLNLFSQQISVKGTVVDNTNTPLPGVNVIVKGTTKGTNTDFDGNYTLSNVEGTETLIFTSIGFVSKEVSINGRTTINVTLEEDSALLDEIVVTGLGQSQNKKTVSTAVSTISSKKIGELPVSRPEAVLQGTTPGITVVQNSGAPGAPLTIRLRGAATPGSSQPLYLVDGIQVPDIAFVNPSDIKNITTLKDGASAAVYGARGGNGVVLITTKKGRQNGNLQVSIDGYTGFQNRLNTPNLMNRDQYVQYYNEYQTSVGGQTIAQSDIARLPDTNWYNVLFDDDPMKSFINASVSGGTEKSSYYFSGSIFDQEGLVGGKADKSGFDRKTINFNFNTELKKNLKLRLGANLIRVKQRRLPGENDDSVGGGNPFNQLAVLLPIFPVLDADGNYYDVSAQNGPNSVNGVAIPGVNGPFNPLLALDFSTIEDRSNNLFLNGGVEWNVLEDLTVDLNYGYYENLTTNKSFQESYDFRNGTVPNGIASLGNTGNNQLDESYFDNRFNQFDATIKYNFNKLIPEDHDLELLVGTTALEESNTFSARRAQGLSKNTFDDANFALVGDQSTIISPVQGSDREGSLLSYYTRATYNYKQKYLFTSSLRADQSSKFGPGNRTGYFPAVSGGWVISEEDFFNQDSFVNLLKLRASWGINGADNIFDDQYRLVFNNTSNAIIGGSSVTGFTQAFLPNTDVKWEEVAQTNFGLDINALDNKLGITFDYYNKTTTDVLLPVGVPSYVGLPTAFQNIGEVVNEGFEFLISYKQDYDSGFSWNANFNIAKNDNEVTDLAGVNPLRDGETLNFNDPISITVEGQPIASFYGYKVKEINANGELVFDDMVDGVAGLSNDDRTIIGNAFPDFTYGFNFGMNYKGFDFGGFLYGSEGNDIYDATTRTDFSLSNRPASYLTNGVQNLLGNTAGSNLRDVSDFYVKDGSFLKLRTITLGYSLPQSAIKSFGLSSARLYVTGENLFVITDYEGADPEIGQANVTSPLDIGIDRGFFPSAKAFIFGFQFKF</sequence>
<name>A0ABM9P1J2_9FLAO</name>
<dbReference type="InterPro" id="IPR008969">
    <property type="entry name" value="CarboxyPept-like_regulatory"/>
</dbReference>
<evidence type="ECO:0000313" key="11">
    <source>
        <dbReference type="Proteomes" id="UP001497416"/>
    </source>
</evidence>
<feature type="chain" id="PRO_5046217372" evidence="8">
    <location>
        <begin position="22"/>
        <end position="1019"/>
    </location>
</feature>
<evidence type="ECO:0000256" key="8">
    <source>
        <dbReference type="SAM" id="SignalP"/>
    </source>
</evidence>
<dbReference type="Gene3D" id="2.170.130.10">
    <property type="entry name" value="TonB-dependent receptor, plug domain"/>
    <property type="match status" value="1"/>
</dbReference>
<evidence type="ECO:0000259" key="9">
    <source>
        <dbReference type="Pfam" id="PF07715"/>
    </source>
</evidence>
<dbReference type="InterPro" id="IPR036942">
    <property type="entry name" value="Beta-barrel_TonB_sf"/>
</dbReference>
<proteinExistence type="inferred from homology"/>
<reference evidence="10 11" key="1">
    <citation type="submission" date="2024-05" db="EMBL/GenBank/DDBJ databases">
        <authorList>
            <person name="Duchaud E."/>
        </authorList>
    </citation>
    <scope>NUCLEOTIDE SEQUENCE [LARGE SCALE GENOMIC DNA]</scope>
    <source>
        <strain evidence="10">Ena-SAMPLE-TAB-13-05-2024-13:56:06:370-140302</strain>
    </source>
</reference>
<keyword evidence="3 7" id="KW-1134">Transmembrane beta strand</keyword>
<evidence type="ECO:0000256" key="3">
    <source>
        <dbReference type="ARBA" id="ARBA00022452"/>
    </source>
</evidence>
<dbReference type="InterPro" id="IPR023997">
    <property type="entry name" value="TonB-dep_OMP_SusC/RagA_CS"/>
</dbReference>
<organism evidence="10 11">
    <name type="scientific">Tenacibaculum platacis</name>
    <dbReference type="NCBI Taxonomy" id="3137852"/>
    <lineage>
        <taxon>Bacteria</taxon>
        <taxon>Pseudomonadati</taxon>
        <taxon>Bacteroidota</taxon>
        <taxon>Flavobacteriia</taxon>
        <taxon>Flavobacteriales</taxon>
        <taxon>Flavobacteriaceae</taxon>
        <taxon>Tenacibaculum</taxon>
    </lineage>
</organism>
<keyword evidence="8" id="KW-0732">Signal</keyword>
<dbReference type="Proteomes" id="UP001497416">
    <property type="component" value="Unassembled WGS sequence"/>
</dbReference>
<protein>
    <submittedName>
        <fullName evidence="10">TonB-dependent starch-binding outer membrane protein SusC</fullName>
    </submittedName>
</protein>
<keyword evidence="11" id="KW-1185">Reference proteome</keyword>
<comment type="caution">
    <text evidence="10">The sequence shown here is derived from an EMBL/GenBank/DDBJ whole genome shotgun (WGS) entry which is preliminary data.</text>
</comment>
<keyword evidence="4 7" id="KW-0812">Transmembrane</keyword>
<accession>A0ABM9P1J2</accession>
<keyword evidence="5 7" id="KW-0472">Membrane</keyword>
<evidence type="ECO:0000256" key="6">
    <source>
        <dbReference type="ARBA" id="ARBA00023237"/>
    </source>
</evidence>
<dbReference type="Pfam" id="PF13715">
    <property type="entry name" value="CarbopepD_reg_2"/>
    <property type="match status" value="1"/>
</dbReference>
<feature type="signal peptide" evidence="8">
    <location>
        <begin position="1"/>
        <end position="21"/>
    </location>
</feature>
<dbReference type="InterPro" id="IPR023996">
    <property type="entry name" value="TonB-dep_OMP_SusC/RagA"/>
</dbReference>
<feature type="domain" description="TonB-dependent receptor plug" evidence="9">
    <location>
        <begin position="116"/>
        <end position="221"/>
    </location>
</feature>
<keyword evidence="2 7" id="KW-0813">Transport</keyword>
<evidence type="ECO:0000256" key="7">
    <source>
        <dbReference type="PROSITE-ProRule" id="PRU01360"/>
    </source>
</evidence>
<dbReference type="PROSITE" id="PS52016">
    <property type="entry name" value="TONB_DEPENDENT_REC_3"/>
    <property type="match status" value="1"/>
</dbReference>
<comment type="similarity">
    <text evidence="7">Belongs to the TonB-dependent receptor family.</text>
</comment>
<dbReference type="InterPro" id="IPR037066">
    <property type="entry name" value="Plug_dom_sf"/>
</dbReference>
<dbReference type="Pfam" id="PF07715">
    <property type="entry name" value="Plug"/>
    <property type="match status" value="1"/>
</dbReference>
<dbReference type="InterPro" id="IPR039426">
    <property type="entry name" value="TonB-dep_rcpt-like"/>
</dbReference>
<dbReference type="SUPFAM" id="SSF56935">
    <property type="entry name" value="Porins"/>
    <property type="match status" value="1"/>
</dbReference>
<dbReference type="SUPFAM" id="SSF49464">
    <property type="entry name" value="Carboxypeptidase regulatory domain-like"/>
    <property type="match status" value="1"/>
</dbReference>
<dbReference type="EMBL" id="CAXIXY010000004">
    <property type="protein sequence ID" value="CAL2087405.1"/>
    <property type="molecule type" value="Genomic_DNA"/>
</dbReference>
<evidence type="ECO:0000256" key="5">
    <source>
        <dbReference type="ARBA" id="ARBA00023136"/>
    </source>
</evidence>
<evidence type="ECO:0000256" key="1">
    <source>
        <dbReference type="ARBA" id="ARBA00004571"/>
    </source>
</evidence>
<gene>
    <name evidence="10" type="ORF">T190607A01A_20801</name>
</gene>
<evidence type="ECO:0000256" key="4">
    <source>
        <dbReference type="ARBA" id="ARBA00022692"/>
    </source>
</evidence>
<dbReference type="InterPro" id="IPR012910">
    <property type="entry name" value="Plug_dom"/>
</dbReference>
<evidence type="ECO:0000313" key="10">
    <source>
        <dbReference type="EMBL" id="CAL2087405.1"/>
    </source>
</evidence>
<dbReference type="RefSeq" id="WP_348712354.1">
    <property type="nucleotide sequence ID" value="NZ_CAXIXY010000004.1"/>
</dbReference>